<sequence length="129" mass="14903">MVPTTEQRMAVDAFYRDANTLLYGDNKPSDEAVDRLISKLNHDVDKKAKFSCKRRNEDESDITYVNERNSVFNKKIARSTTNTLPRLVPASSVELHYSTIAYLAFVHPFFTSPQRCTVQLLLLRQLSYR</sequence>
<evidence type="ECO:0000313" key="10">
    <source>
        <dbReference type="EMBL" id="KIO01638.1"/>
    </source>
</evidence>
<dbReference type="InParanoid" id="A0A0C3IXT3"/>
<name>A0A0C3IXT3_PISTI</name>
<evidence type="ECO:0000256" key="1">
    <source>
        <dbReference type="ARBA" id="ARBA00003777"/>
    </source>
</evidence>
<dbReference type="EMBL" id="KN831987">
    <property type="protein sequence ID" value="KIO01638.1"/>
    <property type="molecule type" value="Genomic_DNA"/>
</dbReference>
<dbReference type="Proteomes" id="UP000054217">
    <property type="component" value="Unassembled WGS sequence"/>
</dbReference>
<dbReference type="HOGENOM" id="CLU_1949706_0_0_1"/>
<gene>
    <name evidence="10" type="ORF">M404DRAFT_1003030</name>
</gene>
<dbReference type="GO" id="GO:0000398">
    <property type="term" value="P:mRNA splicing, via spliceosome"/>
    <property type="evidence" value="ECO:0007669"/>
    <property type="project" value="UniProtKB-UniRule"/>
</dbReference>
<evidence type="ECO:0000256" key="9">
    <source>
        <dbReference type="RuleBase" id="RU367148"/>
    </source>
</evidence>
<organism evidence="10 11">
    <name type="scientific">Pisolithus tinctorius Marx 270</name>
    <dbReference type="NCBI Taxonomy" id="870435"/>
    <lineage>
        <taxon>Eukaryota</taxon>
        <taxon>Fungi</taxon>
        <taxon>Dikarya</taxon>
        <taxon>Basidiomycota</taxon>
        <taxon>Agaricomycotina</taxon>
        <taxon>Agaricomycetes</taxon>
        <taxon>Agaricomycetidae</taxon>
        <taxon>Boletales</taxon>
        <taxon>Sclerodermatineae</taxon>
        <taxon>Pisolithaceae</taxon>
        <taxon>Pisolithus</taxon>
    </lineage>
</organism>
<comment type="similarity">
    <text evidence="3 9">Belongs to the SYF2 family.</text>
</comment>
<dbReference type="GO" id="GO:0000974">
    <property type="term" value="C:Prp19 complex"/>
    <property type="evidence" value="ECO:0007669"/>
    <property type="project" value="TreeGrafter"/>
</dbReference>
<comment type="subunit">
    <text evidence="9">May be part of a spliceosome complex.</text>
</comment>
<evidence type="ECO:0000256" key="6">
    <source>
        <dbReference type="ARBA" id="ARBA00022728"/>
    </source>
</evidence>
<dbReference type="OrthoDB" id="199717at2759"/>
<dbReference type="PANTHER" id="PTHR13264">
    <property type="entry name" value="GCIP-INTERACTING PROTEIN P29"/>
    <property type="match status" value="1"/>
</dbReference>
<evidence type="ECO:0000256" key="4">
    <source>
        <dbReference type="ARBA" id="ARBA00014745"/>
    </source>
</evidence>
<evidence type="ECO:0000256" key="7">
    <source>
        <dbReference type="ARBA" id="ARBA00023187"/>
    </source>
</evidence>
<reference evidence="10 11" key="1">
    <citation type="submission" date="2014-04" db="EMBL/GenBank/DDBJ databases">
        <authorList>
            <consortium name="DOE Joint Genome Institute"/>
            <person name="Kuo A."/>
            <person name="Kohler A."/>
            <person name="Costa M.D."/>
            <person name="Nagy L.G."/>
            <person name="Floudas D."/>
            <person name="Copeland A."/>
            <person name="Barry K.W."/>
            <person name="Cichocki N."/>
            <person name="Veneault-Fourrey C."/>
            <person name="LaButti K."/>
            <person name="Lindquist E.A."/>
            <person name="Lipzen A."/>
            <person name="Lundell T."/>
            <person name="Morin E."/>
            <person name="Murat C."/>
            <person name="Sun H."/>
            <person name="Tunlid A."/>
            <person name="Henrissat B."/>
            <person name="Grigoriev I.V."/>
            <person name="Hibbett D.S."/>
            <person name="Martin F."/>
            <person name="Nordberg H.P."/>
            <person name="Cantor M.N."/>
            <person name="Hua S.X."/>
        </authorList>
    </citation>
    <scope>NUCLEOTIDE SEQUENCE [LARGE SCALE GENOMIC DNA]</scope>
    <source>
        <strain evidence="10 11">Marx 270</strain>
    </source>
</reference>
<keyword evidence="11" id="KW-1185">Reference proteome</keyword>
<accession>A0A0C3IXT3</accession>
<comment type="subcellular location">
    <subcellularLocation>
        <location evidence="2 9">Nucleus</location>
    </subcellularLocation>
</comment>
<comment type="function">
    <text evidence="1 9">Involved in pre-mRNA splicing.</text>
</comment>
<proteinExistence type="inferred from homology"/>
<evidence type="ECO:0000256" key="3">
    <source>
        <dbReference type="ARBA" id="ARBA00010028"/>
    </source>
</evidence>
<evidence type="ECO:0000313" key="11">
    <source>
        <dbReference type="Proteomes" id="UP000054217"/>
    </source>
</evidence>
<protein>
    <recommendedName>
        <fullName evidence="4 9">Pre-mRNA-splicing factor SYF2</fullName>
    </recommendedName>
</protein>
<dbReference type="GO" id="GO:0071013">
    <property type="term" value="C:catalytic step 2 spliceosome"/>
    <property type="evidence" value="ECO:0007669"/>
    <property type="project" value="TreeGrafter"/>
</dbReference>
<dbReference type="GO" id="GO:0071014">
    <property type="term" value="C:post-mRNA release spliceosomal complex"/>
    <property type="evidence" value="ECO:0007669"/>
    <property type="project" value="TreeGrafter"/>
</dbReference>
<keyword evidence="7 9" id="KW-0508">mRNA splicing</keyword>
<evidence type="ECO:0000256" key="5">
    <source>
        <dbReference type="ARBA" id="ARBA00022664"/>
    </source>
</evidence>
<dbReference type="InterPro" id="IPR013260">
    <property type="entry name" value="mRNA_splic_SYF2"/>
</dbReference>
<keyword evidence="5 9" id="KW-0507">mRNA processing</keyword>
<keyword evidence="8 9" id="KW-0539">Nucleus</keyword>
<dbReference type="STRING" id="870435.A0A0C3IXT3"/>
<keyword evidence="6 9" id="KW-0747">Spliceosome</keyword>
<reference evidence="11" key="2">
    <citation type="submission" date="2015-01" db="EMBL/GenBank/DDBJ databases">
        <title>Evolutionary Origins and Diversification of the Mycorrhizal Mutualists.</title>
        <authorList>
            <consortium name="DOE Joint Genome Institute"/>
            <consortium name="Mycorrhizal Genomics Consortium"/>
            <person name="Kohler A."/>
            <person name="Kuo A."/>
            <person name="Nagy L.G."/>
            <person name="Floudas D."/>
            <person name="Copeland A."/>
            <person name="Barry K.W."/>
            <person name="Cichocki N."/>
            <person name="Veneault-Fourrey C."/>
            <person name="LaButti K."/>
            <person name="Lindquist E.A."/>
            <person name="Lipzen A."/>
            <person name="Lundell T."/>
            <person name="Morin E."/>
            <person name="Murat C."/>
            <person name="Riley R."/>
            <person name="Ohm R."/>
            <person name="Sun H."/>
            <person name="Tunlid A."/>
            <person name="Henrissat B."/>
            <person name="Grigoriev I.V."/>
            <person name="Hibbett D.S."/>
            <person name="Martin F."/>
        </authorList>
    </citation>
    <scope>NUCLEOTIDE SEQUENCE [LARGE SCALE GENOMIC DNA]</scope>
    <source>
        <strain evidence="11">Marx 270</strain>
    </source>
</reference>
<evidence type="ECO:0000256" key="2">
    <source>
        <dbReference type="ARBA" id="ARBA00004123"/>
    </source>
</evidence>
<evidence type="ECO:0000256" key="8">
    <source>
        <dbReference type="ARBA" id="ARBA00023242"/>
    </source>
</evidence>
<dbReference type="Pfam" id="PF08231">
    <property type="entry name" value="SYF2"/>
    <property type="match status" value="1"/>
</dbReference>
<dbReference type="PANTHER" id="PTHR13264:SF5">
    <property type="entry name" value="PRE-MRNA-SPLICING FACTOR SYF2"/>
    <property type="match status" value="1"/>
</dbReference>
<dbReference type="AlphaFoldDB" id="A0A0C3IXT3"/>